<comment type="caution">
    <text evidence="1">The sequence shown here is derived from an EMBL/GenBank/DDBJ whole genome shotgun (WGS) entry which is preliminary data.</text>
</comment>
<dbReference type="EMBL" id="BPLR01019463">
    <property type="protein sequence ID" value="GIX68130.1"/>
    <property type="molecule type" value="Genomic_DNA"/>
</dbReference>
<feature type="non-terminal residue" evidence="1">
    <location>
        <position position="66"/>
    </location>
</feature>
<keyword evidence="2" id="KW-1185">Reference proteome</keyword>
<protein>
    <submittedName>
        <fullName evidence="1">Uncharacterized protein</fullName>
    </submittedName>
</protein>
<dbReference type="AlphaFoldDB" id="A0AAV4M8H8"/>
<reference evidence="1 2" key="1">
    <citation type="submission" date="2021-06" db="EMBL/GenBank/DDBJ databases">
        <title>Caerostris extrusa draft genome.</title>
        <authorList>
            <person name="Kono N."/>
            <person name="Arakawa K."/>
        </authorList>
    </citation>
    <scope>NUCLEOTIDE SEQUENCE [LARGE SCALE GENOMIC DNA]</scope>
</reference>
<dbReference type="Proteomes" id="UP001054945">
    <property type="component" value="Unassembled WGS sequence"/>
</dbReference>
<name>A0AAV4M8H8_CAEEX</name>
<accession>A0AAV4M8H8</accession>
<gene>
    <name evidence="1" type="ORF">CEXT_512141</name>
</gene>
<evidence type="ECO:0000313" key="2">
    <source>
        <dbReference type="Proteomes" id="UP001054945"/>
    </source>
</evidence>
<sequence length="66" mass="7496">MFLADIACYSAVTQALKSNKLATTQKQLLPDYSQPFQQNTVQQPLKYHKLPHSGGLVGLMRRYLED</sequence>
<organism evidence="1 2">
    <name type="scientific">Caerostris extrusa</name>
    <name type="common">Bark spider</name>
    <name type="synonym">Caerostris bankana</name>
    <dbReference type="NCBI Taxonomy" id="172846"/>
    <lineage>
        <taxon>Eukaryota</taxon>
        <taxon>Metazoa</taxon>
        <taxon>Ecdysozoa</taxon>
        <taxon>Arthropoda</taxon>
        <taxon>Chelicerata</taxon>
        <taxon>Arachnida</taxon>
        <taxon>Araneae</taxon>
        <taxon>Araneomorphae</taxon>
        <taxon>Entelegynae</taxon>
        <taxon>Araneoidea</taxon>
        <taxon>Araneidae</taxon>
        <taxon>Caerostris</taxon>
    </lineage>
</organism>
<evidence type="ECO:0000313" key="1">
    <source>
        <dbReference type="EMBL" id="GIX68130.1"/>
    </source>
</evidence>
<proteinExistence type="predicted"/>